<feature type="compositionally biased region" description="Polar residues" evidence="1">
    <location>
        <begin position="77"/>
        <end position="93"/>
    </location>
</feature>
<sequence>MKAKQDTHDGTVGPHVAYVERVEHMETRHHASLNHIEGSERIADPLPSTESDFTKSSTASSVPKGSHDPAVDVPGIESTTHLPSSPMKQTEGNAPQADADRKESLPAETPGQSAPAPMTQTESKPRSKADREEPLSEEATQPATSATMKKTTGEEPWLEEEAAADGLGLYQTGMTVLKDAVGSADEVLVQHLDEWAAATVRNCRCNLILAGAHPPAEMDCIHNCTRLQFRLQHGGLRADVEDGPLAFPHEHEHEEL</sequence>
<feature type="compositionally biased region" description="Basic and acidic residues" evidence="1">
    <location>
        <begin position="123"/>
        <end position="134"/>
    </location>
</feature>
<evidence type="ECO:0000256" key="1">
    <source>
        <dbReference type="SAM" id="MobiDB-lite"/>
    </source>
</evidence>
<reference evidence="2" key="1">
    <citation type="submission" date="2021-02" db="EMBL/GenBank/DDBJ databases">
        <authorList>
            <person name="Dougan E. K."/>
            <person name="Rhodes N."/>
            <person name="Thang M."/>
            <person name="Chan C."/>
        </authorList>
    </citation>
    <scope>NUCLEOTIDE SEQUENCE</scope>
</reference>
<dbReference type="EMBL" id="CAJNIZ010044363">
    <property type="protein sequence ID" value="CAE7686245.1"/>
    <property type="molecule type" value="Genomic_DNA"/>
</dbReference>
<proteinExistence type="predicted"/>
<keyword evidence="3" id="KW-1185">Reference proteome</keyword>
<accession>A0A812WJ78</accession>
<comment type="caution">
    <text evidence="2">The sequence shown here is derived from an EMBL/GenBank/DDBJ whole genome shotgun (WGS) entry which is preliminary data.</text>
</comment>
<dbReference type="OrthoDB" id="434834at2759"/>
<evidence type="ECO:0000313" key="3">
    <source>
        <dbReference type="Proteomes" id="UP000649617"/>
    </source>
</evidence>
<dbReference type="Proteomes" id="UP000649617">
    <property type="component" value="Unassembled WGS sequence"/>
</dbReference>
<name>A0A812WJ78_SYMPI</name>
<protein>
    <submittedName>
        <fullName evidence="2">Uncharacterized protein</fullName>
    </submittedName>
</protein>
<gene>
    <name evidence="2" type="ORF">SPIL2461_LOCUS19195</name>
</gene>
<feature type="compositionally biased region" description="Polar residues" evidence="1">
    <location>
        <begin position="138"/>
        <end position="150"/>
    </location>
</feature>
<dbReference type="AlphaFoldDB" id="A0A812WJ78"/>
<feature type="region of interest" description="Disordered" evidence="1">
    <location>
        <begin position="32"/>
        <end position="156"/>
    </location>
</feature>
<feature type="compositionally biased region" description="Polar residues" evidence="1">
    <location>
        <begin position="48"/>
        <end position="63"/>
    </location>
</feature>
<evidence type="ECO:0000313" key="2">
    <source>
        <dbReference type="EMBL" id="CAE7686245.1"/>
    </source>
</evidence>
<organism evidence="2 3">
    <name type="scientific">Symbiodinium pilosum</name>
    <name type="common">Dinoflagellate</name>
    <dbReference type="NCBI Taxonomy" id="2952"/>
    <lineage>
        <taxon>Eukaryota</taxon>
        <taxon>Sar</taxon>
        <taxon>Alveolata</taxon>
        <taxon>Dinophyceae</taxon>
        <taxon>Suessiales</taxon>
        <taxon>Symbiodiniaceae</taxon>
        <taxon>Symbiodinium</taxon>
    </lineage>
</organism>